<dbReference type="KEGG" id="qsa:O6P43_010976"/>
<comment type="caution">
    <text evidence="1">The sequence shown here is derived from an EMBL/GenBank/DDBJ whole genome shotgun (WGS) entry which is preliminary data.</text>
</comment>
<organism evidence="1 2">
    <name type="scientific">Quillaja saponaria</name>
    <name type="common">Soap bark tree</name>
    <dbReference type="NCBI Taxonomy" id="32244"/>
    <lineage>
        <taxon>Eukaryota</taxon>
        <taxon>Viridiplantae</taxon>
        <taxon>Streptophyta</taxon>
        <taxon>Embryophyta</taxon>
        <taxon>Tracheophyta</taxon>
        <taxon>Spermatophyta</taxon>
        <taxon>Magnoliopsida</taxon>
        <taxon>eudicotyledons</taxon>
        <taxon>Gunneridae</taxon>
        <taxon>Pentapetalae</taxon>
        <taxon>rosids</taxon>
        <taxon>fabids</taxon>
        <taxon>Fabales</taxon>
        <taxon>Quillajaceae</taxon>
        <taxon>Quillaja</taxon>
    </lineage>
</organism>
<proteinExistence type="predicted"/>
<evidence type="ECO:0000313" key="1">
    <source>
        <dbReference type="EMBL" id="KAJ7973201.1"/>
    </source>
</evidence>
<dbReference type="Proteomes" id="UP001163823">
    <property type="component" value="Chromosome 4"/>
</dbReference>
<reference evidence="1" key="1">
    <citation type="journal article" date="2023" name="Science">
        <title>Elucidation of the pathway for biosynthesis of saponin adjuvants from the soapbark tree.</title>
        <authorList>
            <person name="Reed J."/>
            <person name="Orme A."/>
            <person name="El-Demerdash A."/>
            <person name="Owen C."/>
            <person name="Martin L.B.B."/>
            <person name="Misra R.C."/>
            <person name="Kikuchi S."/>
            <person name="Rejzek M."/>
            <person name="Martin A.C."/>
            <person name="Harkess A."/>
            <person name="Leebens-Mack J."/>
            <person name="Louveau T."/>
            <person name="Stephenson M.J."/>
            <person name="Osbourn A."/>
        </authorList>
    </citation>
    <scope>NUCLEOTIDE SEQUENCE</scope>
    <source>
        <strain evidence="1">S10</strain>
    </source>
</reference>
<protein>
    <submittedName>
        <fullName evidence="1">Agamous-like MADS-box protein AGL80</fullName>
    </submittedName>
</protein>
<dbReference type="AlphaFoldDB" id="A0AAD7Q240"/>
<dbReference type="EMBL" id="JARAOO010000004">
    <property type="protein sequence ID" value="KAJ7973201.1"/>
    <property type="molecule type" value="Genomic_DNA"/>
</dbReference>
<gene>
    <name evidence="1" type="ORF">O6P43_010976</name>
</gene>
<evidence type="ECO:0000313" key="2">
    <source>
        <dbReference type="Proteomes" id="UP001163823"/>
    </source>
</evidence>
<name>A0AAD7Q240_QUISA</name>
<keyword evidence="2" id="KW-1185">Reference proteome</keyword>
<accession>A0AAD7Q240</accession>
<sequence length="127" mass="14299">MHEDDQYIKEFNQESYLKQRITKSIEKLTKSNRDIREKEVGQTMFQCLAGRTMSDMSFFDLNDIAWTIEKKMKDLCRLIGSNDGDQVQAAMNGEAALVVPPYVVPPPVVPVSEEDGMLINGEAGLAE</sequence>